<protein>
    <submittedName>
        <fullName evidence="2">Uncharacterized protein</fullName>
    </submittedName>
</protein>
<feature type="signal peptide" evidence="1">
    <location>
        <begin position="1"/>
        <end position="21"/>
    </location>
</feature>
<dbReference type="AlphaFoldDB" id="A0A1Y6BEJ6"/>
<dbReference type="EMBL" id="FWZT01000003">
    <property type="protein sequence ID" value="SMF00622.1"/>
    <property type="molecule type" value="Genomic_DNA"/>
</dbReference>
<sequence length="174" mass="19910">MTKSILLSFICAGMLSSSAFAGGFRVNFDKDCRHGQFDAQEGDIEFFNLNIDVDKWKIFQSKTCDITVNIPMRRGYYIVINQFQVEGFADIKKRAGFASLALKHKTSGDWIFPRRDHTRKDDALRVTQKSLSRSSCSKSIQFKTRIEVKAFNALFFQDAAQSQISSINYEYRAC</sequence>
<keyword evidence="3" id="KW-1185">Reference proteome</keyword>
<evidence type="ECO:0000313" key="2">
    <source>
        <dbReference type="EMBL" id="SMF00622.1"/>
    </source>
</evidence>
<reference evidence="3" key="1">
    <citation type="submission" date="2017-04" db="EMBL/GenBank/DDBJ databases">
        <authorList>
            <person name="Varghese N."/>
            <person name="Submissions S."/>
        </authorList>
    </citation>
    <scope>NUCLEOTIDE SEQUENCE [LARGE SCALE GENOMIC DNA]</scope>
    <source>
        <strain evidence="3">RKEM611</strain>
    </source>
</reference>
<keyword evidence="1" id="KW-0732">Signal</keyword>
<proteinExistence type="predicted"/>
<dbReference type="RefSeq" id="WP_132316153.1">
    <property type="nucleotide sequence ID" value="NZ_FWZT01000003.1"/>
</dbReference>
<gene>
    <name evidence="2" type="ORF">SAMN06296036_103124</name>
</gene>
<accession>A0A1Y6BEJ6</accession>
<evidence type="ECO:0000313" key="3">
    <source>
        <dbReference type="Proteomes" id="UP000192907"/>
    </source>
</evidence>
<feature type="chain" id="PRO_5013187262" evidence="1">
    <location>
        <begin position="22"/>
        <end position="174"/>
    </location>
</feature>
<organism evidence="2 3">
    <name type="scientific">Pseudobacteriovorax antillogorgiicola</name>
    <dbReference type="NCBI Taxonomy" id="1513793"/>
    <lineage>
        <taxon>Bacteria</taxon>
        <taxon>Pseudomonadati</taxon>
        <taxon>Bdellovibrionota</taxon>
        <taxon>Oligoflexia</taxon>
        <taxon>Oligoflexales</taxon>
        <taxon>Pseudobacteriovoracaceae</taxon>
        <taxon>Pseudobacteriovorax</taxon>
    </lineage>
</organism>
<name>A0A1Y6BEJ6_9BACT</name>
<dbReference type="Proteomes" id="UP000192907">
    <property type="component" value="Unassembled WGS sequence"/>
</dbReference>
<evidence type="ECO:0000256" key="1">
    <source>
        <dbReference type="SAM" id="SignalP"/>
    </source>
</evidence>
<dbReference type="STRING" id="1513793.SAMN06296036_103124"/>